<dbReference type="EMBL" id="CP011071">
    <property type="protein sequence ID" value="AKA33805.1"/>
    <property type="molecule type" value="Genomic_DNA"/>
</dbReference>
<keyword evidence="2" id="KW-1185">Reference proteome</keyword>
<evidence type="ECO:0000313" key="1">
    <source>
        <dbReference type="EMBL" id="AKA33805.1"/>
    </source>
</evidence>
<gene>
    <name evidence="1" type="ORF">VC82_113</name>
</gene>
<dbReference type="Gene3D" id="2.40.30.100">
    <property type="entry name" value="AF2212/PG0164-like"/>
    <property type="match status" value="1"/>
</dbReference>
<dbReference type="AlphaFoldDB" id="A0A0D5YNA7"/>
<dbReference type="Pfam" id="PF13376">
    <property type="entry name" value="OmdA"/>
    <property type="match status" value="1"/>
</dbReference>
<evidence type="ECO:0000313" key="2">
    <source>
        <dbReference type="Proteomes" id="UP000032726"/>
    </source>
</evidence>
<dbReference type="InterPro" id="IPR037079">
    <property type="entry name" value="AF2212/PG0164-like_sf"/>
</dbReference>
<dbReference type="InterPro" id="IPR015018">
    <property type="entry name" value="DUF1905"/>
</dbReference>
<dbReference type="KEGG" id="mlt:VC82_113"/>
<name>A0A0D5YNA7_9FLAO</name>
<dbReference type="Pfam" id="PF08922">
    <property type="entry name" value="DUF1905"/>
    <property type="match status" value="1"/>
</dbReference>
<proteinExistence type="predicted"/>
<protein>
    <recommendedName>
        <fullName evidence="3">DUF1905 domain-containing protein</fullName>
    </recommendedName>
</protein>
<dbReference type="HOGENOM" id="CLU_131428_1_0_10"/>
<sequence length="193" mass="22671">MKYKVNKKIQTYPIFNTKVVYFTDCRCYFFNYSSMESKVFEVTIQGMHSIVVPDKVAEPFIKGGHKRVKVRASFEDKSLELHAALNRYRGQYTIMFSKSNQKELGIFPNDYFQLQLFEDTSKYGVEVPEELEAVLQSDYDAYQIFESFTKGKQRGIIYAIARYKNPQTRIDKSLMLCENLKRGIRDNKELLKS</sequence>
<dbReference type="STRING" id="516051.VC82_113"/>
<organism evidence="1 2">
    <name type="scientific">Flagellimonas lutaonensis</name>
    <dbReference type="NCBI Taxonomy" id="516051"/>
    <lineage>
        <taxon>Bacteria</taxon>
        <taxon>Pseudomonadati</taxon>
        <taxon>Bacteroidota</taxon>
        <taxon>Flavobacteriia</taxon>
        <taxon>Flavobacteriales</taxon>
        <taxon>Flavobacteriaceae</taxon>
        <taxon>Flagellimonas</taxon>
    </lineage>
</organism>
<accession>A0A0D5YNA7</accession>
<reference evidence="1 2" key="1">
    <citation type="submission" date="2015-03" db="EMBL/GenBank/DDBJ databases">
        <title>Complete genome sequence of Muricauda lutaonensis CC-HSB-11T, isolated from a coastal hot spring.</title>
        <authorList>
            <person name="Kim K.M."/>
        </authorList>
    </citation>
    <scope>NUCLEOTIDE SEQUENCE [LARGE SCALE GENOMIC DNA]</scope>
    <source>
        <strain evidence="1 2">CC-HSB-11</strain>
    </source>
</reference>
<evidence type="ECO:0008006" key="3">
    <source>
        <dbReference type="Google" id="ProtNLM"/>
    </source>
</evidence>
<dbReference type="Proteomes" id="UP000032726">
    <property type="component" value="Chromosome"/>
</dbReference>